<dbReference type="InterPro" id="IPR013328">
    <property type="entry name" value="6PGD_dom2"/>
</dbReference>
<feature type="compositionally biased region" description="Low complexity" evidence="1">
    <location>
        <begin position="754"/>
        <end position="764"/>
    </location>
</feature>
<dbReference type="Gene3D" id="1.10.1040.10">
    <property type="entry name" value="N-(1-d-carboxylethyl)-l-norvaline Dehydrogenase, domain 2"/>
    <property type="match status" value="1"/>
</dbReference>
<feature type="region of interest" description="Disordered" evidence="1">
    <location>
        <begin position="511"/>
        <end position="534"/>
    </location>
</feature>
<feature type="compositionally biased region" description="Basic residues" evidence="1">
    <location>
        <begin position="861"/>
        <end position="872"/>
    </location>
</feature>
<feature type="region of interest" description="Disordered" evidence="1">
    <location>
        <begin position="565"/>
        <end position="661"/>
    </location>
</feature>
<sequence length="872" mass="99899">MYTSLNPKYNLLTNYLLVGQNQNVAFYAWRINQTKLTDLSIINSLLNPNKSIIWESQQLGSSQYNAKIYSNIKSVPQQEKFDIIILSCNSLQDFQSTTANLHNVIHENSLIIIESTGYINLEPFVSSTLSKKTNPSLSNVCVLSIMNESDVRIIGENKFSHQIRNNDTRIYLGSCTSNNQISSNKYYQLFMKMLNTIQENSYSSISLLKSINNPKEFMTYQWKLALPRIVFNPLLILFEIEFPENLQSQILTKPLITGLIGEIFKLIKKMDCKLVKGFENEANLLKSWSNLYPATTKNPDFKNSPISFYNYFKQLDLELDLLLLQPILLGDDYGIRTPYLESLYSILCQFNKINNENSLFFKRKTTLNDNIDSQEFNSKQQEYDQLITSLRNLEISKISIDNDISKQELKLTNLNQKIVDSESRLEQLQLNHDEKVKEYQSKIRELELMYQQKLKTSTNSSSPRSIPNQQPTPVQEDSHNLSKNYRDSVMTQDGLSDLKHIVQYGATLNGEQQQQQTPKLNGQANENFIDSSDLPPHLLQKELELQRREQALLNREQQGKYQQPYYEQQPPPHQQYYNNAPPQQNFPPRQPQHQPQSSYFPNYNYNDQVPPQGLPNGGMPQNQLSQNLKSQKYPPQMQPQQQQFNQPPPQQRRLSSMASTNSCYDYQQQSQQLQQYNPGGYSARPNIQQNHSSFNNAAPIDPFVEGRFKQKSRNHNQPNRKSQMPLMNGNIDGMDFGGRGGMPLPGNRKSMNVSQQLSSPPQLQRKSNSTVMLNQQQQPPQQQAQPQSSGSNTYGNYLQPPLMNESQSSSQSSSATNETPKTSNGELMDHEIRVPQQPIYDANAIPLGGISNSNKGGQTEKKKKKGFFGKNK</sequence>
<feature type="compositionally biased region" description="Polar residues" evidence="1">
    <location>
        <begin position="815"/>
        <end position="825"/>
    </location>
</feature>
<feature type="domain" description="Ketopantoate reductase C-terminal" evidence="2">
    <location>
        <begin position="217"/>
        <end position="347"/>
    </location>
</feature>
<dbReference type="InterPro" id="IPR051402">
    <property type="entry name" value="KPR-Related"/>
</dbReference>
<feature type="compositionally biased region" description="Polar residues" evidence="1">
    <location>
        <begin position="652"/>
        <end position="661"/>
    </location>
</feature>
<reference evidence="3" key="1">
    <citation type="submission" date="2022-12" db="EMBL/GenBank/DDBJ databases">
        <authorList>
            <person name="Brejova B."/>
        </authorList>
    </citation>
    <scope>NUCLEOTIDE SEQUENCE</scope>
</reference>
<dbReference type="OrthoDB" id="5302359at2759"/>
<feature type="compositionally biased region" description="Polar residues" evidence="1">
    <location>
        <begin position="597"/>
        <end position="609"/>
    </location>
</feature>
<gene>
    <name evidence="3" type="ORF">CANVERA_P1640</name>
</gene>
<dbReference type="Pfam" id="PF08546">
    <property type="entry name" value="ApbA_C"/>
    <property type="match status" value="1"/>
</dbReference>
<feature type="compositionally biased region" description="Polar residues" evidence="1">
    <location>
        <begin position="511"/>
        <end position="530"/>
    </location>
</feature>
<evidence type="ECO:0000259" key="2">
    <source>
        <dbReference type="Pfam" id="PF08546"/>
    </source>
</evidence>
<dbReference type="InterPro" id="IPR013752">
    <property type="entry name" value="KPA_reductase"/>
</dbReference>
<feature type="compositionally biased region" description="Low complexity" evidence="1">
    <location>
        <begin position="634"/>
        <end position="645"/>
    </location>
</feature>
<accession>A0A9W4TWS1</accession>
<feature type="region of interest" description="Disordered" evidence="1">
    <location>
        <begin position="676"/>
        <end position="872"/>
    </location>
</feature>
<evidence type="ECO:0000313" key="3">
    <source>
        <dbReference type="EMBL" id="CAI5757123.1"/>
    </source>
</evidence>
<name>A0A9W4TWS1_9ASCO</name>
<keyword evidence="4" id="KW-1185">Reference proteome</keyword>
<feature type="compositionally biased region" description="Polar residues" evidence="1">
    <location>
        <begin position="765"/>
        <end position="774"/>
    </location>
</feature>
<feature type="compositionally biased region" description="Low complexity" evidence="1">
    <location>
        <begin position="565"/>
        <end position="583"/>
    </location>
</feature>
<feature type="region of interest" description="Disordered" evidence="1">
    <location>
        <begin position="454"/>
        <end position="480"/>
    </location>
</feature>
<dbReference type="PANTHER" id="PTHR21708">
    <property type="entry name" value="PROBABLE 2-DEHYDROPANTOATE 2-REDUCTASE"/>
    <property type="match status" value="1"/>
</dbReference>
<dbReference type="Proteomes" id="UP001152885">
    <property type="component" value="Unassembled WGS sequence"/>
</dbReference>
<feature type="compositionally biased region" description="Low complexity" evidence="1">
    <location>
        <begin position="775"/>
        <end position="787"/>
    </location>
</feature>
<proteinExistence type="predicted"/>
<protein>
    <recommendedName>
        <fullName evidence="2">Ketopantoate reductase C-terminal domain-containing protein</fullName>
    </recommendedName>
</protein>
<evidence type="ECO:0000256" key="1">
    <source>
        <dbReference type="SAM" id="MobiDB-lite"/>
    </source>
</evidence>
<dbReference type="EMBL" id="CANTUO010000001">
    <property type="protein sequence ID" value="CAI5757123.1"/>
    <property type="molecule type" value="Genomic_DNA"/>
</dbReference>
<dbReference type="PANTHER" id="PTHR21708:SF25">
    <property type="entry name" value="PROTEIN PAM1-RELATED"/>
    <property type="match status" value="1"/>
</dbReference>
<dbReference type="GO" id="GO:0005737">
    <property type="term" value="C:cytoplasm"/>
    <property type="evidence" value="ECO:0007669"/>
    <property type="project" value="TreeGrafter"/>
</dbReference>
<dbReference type="AlphaFoldDB" id="A0A9W4TWS1"/>
<feature type="compositionally biased region" description="Polar residues" evidence="1">
    <location>
        <begin position="685"/>
        <end position="696"/>
    </location>
</feature>
<evidence type="ECO:0000313" key="4">
    <source>
        <dbReference type="Proteomes" id="UP001152885"/>
    </source>
</evidence>
<comment type="caution">
    <text evidence="3">The sequence shown here is derived from an EMBL/GenBank/DDBJ whole genome shotgun (WGS) entry which is preliminary data.</text>
</comment>
<feature type="compositionally biased region" description="Polar residues" evidence="1">
    <location>
        <begin position="454"/>
        <end position="475"/>
    </location>
</feature>
<organism evidence="3 4">
    <name type="scientific">Candida verbasci</name>
    <dbReference type="NCBI Taxonomy" id="1227364"/>
    <lineage>
        <taxon>Eukaryota</taxon>
        <taxon>Fungi</taxon>
        <taxon>Dikarya</taxon>
        <taxon>Ascomycota</taxon>
        <taxon>Saccharomycotina</taxon>
        <taxon>Pichiomycetes</taxon>
        <taxon>Debaryomycetaceae</taxon>
        <taxon>Candida/Lodderomyces clade</taxon>
        <taxon>Candida</taxon>
    </lineage>
</organism>
<feature type="compositionally biased region" description="Polar residues" evidence="1">
    <location>
        <begin position="619"/>
        <end position="630"/>
    </location>
</feature>